<keyword evidence="3" id="KW-0804">Transcription</keyword>
<dbReference type="PROSITE" id="PS50977">
    <property type="entry name" value="HTH_TETR_2"/>
    <property type="match status" value="1"/>
</dbReference>
<dbReference type="Pfam" id="PF21597">
    <property type="entry name" value="TetR_C_43"/>
    <property type="match status" value="1"/>
</dbReference>
<evidence type="ECO:0000256" key="2">
    <source>
        <dbReference type="ARBA" id="ARBA00023125"/>
    </source>
</evidence>
<evidence type="ECO:0000256" key="4">
    <source>
        <dbReference type="PROSITE-ProRule" id="PRU00335"/>
    </source>
</evidence>
<name>A0ABQ0KX62_MYCNV</name>
<evidence type="ECO:0000313" key="7">
    <source>
        <dbReference type="EMBL" id="GAT12938.1"/>
    </source>
</evidence>
<evidence type="ECO:0000313" key="8">
    <source>
        <dbReference type="Proteomes" id="UP000069773"/>
    </source>
</evidence>
<dbReference type="InterPro" id="IPR050109">
    <property type="entry name" value="HTH-type_TetR-like_transc_reg"/>
</dbReference>
<dbReference type="InterPro" id="IPR036271">
    <property type="entry name" value="Tet_transcr_reg_TetR-rel_C_sf"/>
</dbReference>
<feature type="region of interest" description="Disordered" evidence="5">
    <location>
        <begin position="215"/>
        <end position="257"/>
    </location>
</feature>
<dbReference type="PRINTS" id="PR00455">
    <property type="entry name" value="HTHTETR"/>
</dbReference>
<dbReference type="Pfam" id="PF00440">
    <property type="entry name" value="TetR_N"/>
    <property type="match status" value="1"/>
</dbReference>
<evidence type="ECO:0000259" key="6">
    <source>
        <dbReference type="PROSITE" id="PS50977"/>
    </source>
</evidence>
<organism evidence="7 8">
    <name type="scientific">Mycolicibacterium novocastrense</name>
    <name type="common">Mycobacterium novocastrense</name>
    <dbReference type="NCBI Taxonomy" id="59813"/>
    <lineage>
        <taxon>Bacteria</taxon>
        <taxon>Bacillati</taxon>
        <taxon>Actinomycetota</taxon>
        <taxon>Actinomycetes</taxon>
        <taxon>Mycobacteriales</taxon>
        <taxon>Mycobacteriaceae</taxon>
        <taxon>Mycolicibacterium</taxon>
    </lineage>
</organism>
<proteinExistence type="predicted"/>
<dbReference type="InterPro" id="IPR001647">
    <property type="entry name" value="HTH_TetR"/>
</dbReference>
<dbReference type="Proteomes" id="UP000069773">
    <property type="component" value="Unassembled WGS sequence"/>
</dbReference>
<feature type="DNA-binding region" description="H-T-H motif" evidence="4">
    <location>
        <begin position="44"/>
        <end position="63"/>
    </location>
</feature>
<feature type="compositionally biased region" description="Basic and acidic residues" evidence="5">
    <location>
        <begin position="228"/>
        <end position="239"/>
    </location>
</feature>
<dbReference type="InterPro" id="IPR009057">
    <property type="entry name" value="Homeodomain-like_sf"/>
</dbReference>
<feature type="domain" description="HTH tetR-type" evidence="6">
    <location>
        <begin position="22"/>
        <end position="81"/>
    </location>
</feature>
<keyword evidence="8" id="KW-1185">Reference proteome</keyword>
<keyword evidence="2 4" id="KW-0238">DNA-binding</keyword>
<dbReference type="EMBL" id="BCTA01000105">
    <property type="protein sequence ID" value="GAT12938.1"/>
    <property type="molecule type" value="Genomic_DNA"/>
</dbReference>
<comment type="caution">
    <text evidence="7">The sequence shown here is derived from an EMBL/GenBank/DDBJ whole genome shotgun (WGS) entry which is preliminary data.</text>
</comment>
<evidence type="ECO:0000256" key="1">
    <source>
        <dbReference type="ARBA" id="ARBA00023015"/>
    </source>
</evidence>
<reference evidence="7 8" key="1">
    <citation type="journal article" date="2016" name="Genome Announc.">
        <title>Draft Genome Sequences of Five Rapidly Growing Mycobacterium Species, M. thermoresistibile, M. fortuitum subsp. acetamidolyticum, M. canariasense, M. brisbanense, and M. novocastrense.</title>
        <authorList>
            <person name="Katahira K."/>
            <person name="Ogura Y."/>
            <person name="Gotoh Y."/>
            <person name="Hayashi T."/>
        </authorList>
    </citation>
    <scope>NUCLEOTIDE SEQUENCE [LARGE SCALE GENOMIC DNA]</scope>
    <source>
        <strain evidence="7 8">JCM18114</strain>
    </source>
</reference>
<gene>
    <name evidence="7" type="ORF">RMCN_6071</name>
</gene>
<evidence type="ECO:0000256" key="3">
    <source>
        <dbReference type="ARBA" id="ARBA00023163"/>
    </source>
</evidence>
<dbReference type="InterPro" id="IPR049445">
    <property type="entry name" value="TetR_SbtR-like_C"/>
</dbReference>
<dbReference type="Gene3D" id="1.10.357.10">
    <property type="entry name" value="Tetracycline Repressor, domain 2"/>
    <property type="match status" value="1"/>
</dbReference>
<dbReference type="SUPFAM" id="SSF48498">
    <property type="entry name" value="Tetracyclin repressor-like, C-terminal domain"/>
    <property type="match status" value="1"/>
</dbReference>
<dbReference type="PANTHER" id="PTHR30055">
    <property type="entry name" value="HTH-TYPE TRANSCRIPTIONAL REGULATOR RUTR"/>
    <property type="match status" value="1"/>
</dbReference>
<dbReference type="PANTHER" id="PTHR30055:SF234">
    <property type="entry name" value="HTH-TYPE TRANSCRIPTIONAL REGULATOR BETI"/>
    <property type="match status" value="1"/>
</dbReference>
<keyword evidence="1" id="KW-0805">Transcription regulation</keyword>
<evidence type="ECO:0000256" key="5">
    <source>
        <dbReference type="SAM" id="MobiDB-lite"/>
    </source>
</evidence>
<accession>A0ABQ0KX62</accession>
<dbReference type="SUPFAM" id="SSF46689">
    <property type="entry name" value="Homeodomain-like"/>
    <property type="match status" value="1"/>
</dbReference>
<protein>
    <submittedName>
        <fullName evidence="7">Regulatory protein TetR</fullName>
    </submittedName>
</protein>
<sequence length="257" mass="28508">MTYTSQMDIGRPPRRPLRKDAVLNRQRIVEAARELFAVRGLEATRKEVAHYAGVGVGTVYRRFPTKQSLVDAIFEDGIDEITALGETALSMPDSWNGLVFFVEEMCQLTARDQGLREAVLSRAHGGDRVEAARLRLDPMVAKVVEKASAAGYLRADIGDTDLPLVSVIAGAVTEFAGDSRPDLWRRYVAIFLDGLRSRVDQAPLPVPALTTDQHEAAMRSWHATQHRPLPEHPYDRAIDETVPQPGAQRPESVEDTE</sequence>